<keyword evidence="3" id="KW-1185">Reference proteome</keyword>
<evidence type="ECO:0000313" key="2">
    <source>
        <dbReference type="EMBL" id="CAH3169087.1"/>
    </source>
</evidence>
<comment type="caution">
    <text evidence="2">The sequence shown here is derived from an EMBL/GenBank/DDBJ whole genome shotgun (WGS) entry which is preliminary data.</text>
</comment>
<keyword evidence="1" id="KW-0732">Signal</keyword>
<evidence type="ECO:0000256" key="1">
    <source>
        <dbReference type="SAM" id="SignalP"/>
    </source>
</evidence>
<organism evidence="2 3">
    <name type="scientific">Porites lobata</name>
    <dbReference type="NCBI Taxonomy" id="104759"/>
    <lineage>
        <taxon>Eukaryota</taxon>
        <taxon>Metazoa</taxon>
        <taxon>Cnidaria</taxon>
        <taxon>Anthozoa</taxon>
        <taxon>Hexacorallia</taxon>
        <taxon>Scleractinia</taxon>
        <taxon>Fungiina</taxon>
        <taxon>Poritidae</taxon>
        <taxon>Porites</taxon>
    </lineage>
</organism>
<name>A0ABN8QRX9_9CNID</name>
<feature type="signal peptide" evidence="1">
    <location>
        <begin position="1"/>
        <end position="22"/>
    </location>
</feature>
<protein>
    <submittedName>
        <fullName evidence="2">Uncharacterized protein</fullName>
    </submittedName>
</protein>
<dbReference type="Proteomes" id="UP001159405">
    <property type="component" value="Unassembled WGS sequence"/>
</dbReference>
<sequence length="217" mass="23941">MKVMMIVAFVYALGIMMLLADGAPEHNETEADLETAFLDEPSSIPDSLEPCRGKREQDESCTGWRKANSVPVCFGARHNVFGRFHLPSSGKLAAIKLVHLYGYVSCLSSNPSHWSYWGCGHLHATKNHINVVITNAHNHIILPPNQLLARGGLAAGKWYNDVGYSSLSPELVLSVFSHPPHVSSGQEFRVWYGEDLVNWTEADNDGTVCSDVYALFV</sequence>
<feature type="chain" id="PRO_5046845422" evidence="1">
    <location>
        <begin position="23"/>
        <end position="217"/>
    </location>
</feature>
<accession>A0ABN8QRX9</accession>
<dbReference type="EMBL" id="CALNXK010000148">
    <property type="protein sequence ID" value="CAH3169087.1"/>
    <property type="molecule type" value="Genomic_DNA"/>
</dbReference>
<gene>
    <name evidence="2" type="ORF">PLOB_00009573</name>
</gene>
<evidence type="ECO:0000313" key="3">
    <source>
        <dbReference type="Proteomes" id="UP001159405"/>
    </source>
</evidence>
<reference evidence="2 3" key="1">
    <citation type="submission" date="2022-05" db="EMBL/GenBank/DDBJ databases">
        <authorList>
            <consortium name="Genoscope - CEA"/>
            <person name="William W."/>
        </authorList>
    </citation>
    <scope>NUCLEOTIDE SEQUENCE [LARGE SCALE GENOMIC DNA]</scope>
</reference>
<proteinExistence type="predicted"/>